<evidence type="ECO:0000313" key="3">
    <source>
        <dbReference type="Proteomes" id="UP000271087"/>
    </source>
</evidence>
<keyword evidence="1" id="KW-0472">Membrane</keyword>
<keyword evidence="1" id="KW-0812">Transmembrane</keyword>
<name>A0A182EKV4_ONCOC</name>
<gene>
    <name evidence="2" type="ORF">NOO_LOCUS8743</name>
</gene>
<sequence length="212" mass="24543">MSDAIYFYDNRPDDLDYGEINITDRPICADRATLYNPMLLFSYLTTVAAFIIIPFLVYLSFAKVKDGLFNVVCGYCLLLSLRESDFLCETFREQASFKIYKYKPLGVNAVRVGKLRRERLFSFVSYCCATEIVVLPRFFYSIVSVICIYAGCEYQVRQSAFYSIIRQMIDIFHQLNSIITGLITLIALKPYRYAILSIFRKQKPSLQTSSQK</sequence>
<dbReference type="Proteomes" id="UP000271087">
    <property type="component" value="Unassembled WGS sequence"/>
</dbReference>
<reference evidence="4" key="1">
    <citation type="submission" date="2016-06" db="UniProtKB">
        <authorList>
            <consortium name="WormBaseParasite"/>
        </authorList>
    </citation>
    <scope>IDENTIFICATION</scope>
</reference>
<evidence type="ECO:0000313" key="2">
    <source>
        <dbReference type="EMBL" id="VDM91627.1"/>
    </source>
</evidence>
<proteinExistence type="predicted"/>
<feature type="transmembrane region" description="Helical" evidence="1">
    <location>
        <begin position="40"/>
        <end position="61"/>
    </location>
</feature>
<dbReference type="EMBL" id="UYRW01003822">
    <property type="protein sequence ID" value="VDM91627.1"/>
    <property type="molecule type" value="Genomic_DNA"/>
</dbReference>
<evidence type="ECO:0000256" key="1">
    <source>
        <dbReference type="SAM" id="Phobius"/>
    </source>
</evidence>
<feature type="transmembrane region" description="Helical" evidence="1">
    <location>
        <begin position="123"/>
        <end position="151"/>
    </location>
</feature>
<dbReference type="WBParaSite" id="nOo.2.0.1.t08743-RA">
    <property type="protein sequence ID" value="nOo.2.0.1.t08743-RA"/>
    <property type="gene ID" value="nOo.2.0.1.g08743"/>
</dbReference>
<reference evidence="2 3" key="2">
    <citation type="submission" date="2018-08" db="EMBL/GenBank/DDBJ databases">
        <authorList>
            <person name="Laetsch R D."/>
            <person name="Stevens L."/>
            <person name="Kumar S."/>
            <person name="Blaxter L. M."/>
        </authorList>
    </citation>
    <scope>NUCLEOTIDE SEQUENCE [LARGE SCALE GENOMIC DNA]</scope>
</reference>
<keyword evidence="3" id="KW-1185">Reference proteome</keyword>
<organism evidence="4">
    <name type="scientific">Onchocerca ochengi</name>
    <name type="common">Filarial nematode worm</name>
    <dbReference type="NCBI Taxonomy" id="42157"/>
    <lineage>
        <taxon>Eukaryota</taxon>
        <taxon>Metazoa</taxon>
        <taxon>Ecdysozoa</taxon>
        <taxon>Nematoda</taxon>
        <taxon>Chromadorea</taxon>
        <taxon>Rhabditida</taxon>
        <taxon>Spirurina</taxon>
        <taxon>Spiruromorpha</taxon>
        <taxon>Filarioidea</taxon>
        <taxon>Onchocercidae</taxon>
        <taxon>Onchocerca</taxon>
    </lineage>
</organism>
<dbReference type="OrthoDB" id="5836249at2759"/>
<dbReference type="AlphaFoldDB" id="A0A182EKV4"/>
<feature type="transmembrane region" description="Helical" evidence="1">
    <location>
        <begin position="171"/>
        <end position="191"/>
    </location>
</feature>
<protein>
    <submittedName>
        <fullName evidence="4">G protein-coupled receptor</fullName>
    </submittedName>
</protein>
<evidence type="ECO:0000313" key="4">
    <source>
        <dbReference type="WBParaSite" id="nOo.2.0.1.t08743-RA"/>
    </source>
</evidence>
<accession>A0A182EKV4</accession>
<keyword evidence="1" id="KW-1133">Transmembrane helix</keyword>